<evidence type="ECO:0000313" key="1">
    <source>
        <dbReference type="EMBL" id="TVO78245.1"/>
    </source>
</evidence>
<dbReference type="EMBL" id="VMNI01000006">
    <property type="protein sequence ID" value="TVO78245.1"/>
    <property type="molecule type" value="Genomic_DNA"/>
</dbReference>
<dbReference type="AlphaFoldDB" id="A0A557SLE8"/>
<organism evidence="1 2">
    <name type="scientific">Denitromonas halophila</name>
    <dbReference type="NCBI Taxonomy" id="1629404"/>
    <lineage>
        <taxon>Bacteria</taxon>
        <taxon>Pseudomonadati</taxon>
        <taxon>Pseudomonadota</taxon>
        <taxon>Betaproteobacteria</taxon>
        <taxon>Rhodocyclales</taxon>
        <taxon>Zoogloeaceae</taxon>
        <taxon>Denitromonas</taxon>
    </lineage>
</organism>
<dbReference type="Gene3D" id="2.30.110.10">
    <property type="entry name" value="Electron Transport, Fmn-binding Protein, Chain A"/>
    <property type="match status" value="1"/>
</dbReference>
<comment type="caution">
    <text evidence="1">The sequence shown here is derived from an EMBL/GenBank/DDBJ whole genome shotgun (WGS) entry which is preliminary data.</text>
</comment>
<dbReference type="SUPFAM" id="SSF50475">
    <property type="entry name" value="FMN-binding split barrel"/>
    <property type="match status" value="1"/>
</dbReference>
<dbReference type="Pfam" id="PF04299">
    <property type="entry name" value="FMN_bind_2"/>
    <property type="match status" value="1"/>
</dbReference>
<name>A0A557SLE8_9RHOO</name>
<dbReference type="InterPro" id="IPR007396">
    <property type="entry name" value="TR_PAI2-type"/>
</dbReference>
<dbReference type="PIRSF" id="PIRSF010372">
    <property type="entry name" value="PaiB"/>
    <property type="match status" value="1"/>
</dbReference>
<sequence>MYSPAHFTETDVARMHALMGEYPLAAIVTLGANGLDANHIPLQLAEGASPFGVLQGHVARANPLAKAAADLDVLVIFRGANCYISPSGYASKAEHGRVVPTWNYAAVHAHGRLRVIEDPQWLARQIEALTTRHEAGQATPWSVSDAPDDYIEKMRSAIVGIEIEITRLAGKWKTSQNQPAANRLSLSATLEARGDDEAKTMAALIRQHDAK</sequence>
<accession>A0A557SLE8</accession>
<evidence type="ECO:0000313" key="2">
    <source>
        <dbReference type="Proteomes" id="UP000318349"/>
    </source>
</evidence>
<proteinExistence type="predicted"/>
<dbReference type="PANTHER" id="PTHR35802">
    <property type="entry name" value="PROTEASE SYNTHASE AND SPORULATION PROTEIN PAI 2"/>
    <property type="match status" value="1"/>
</dbReference>
<dbReference type="Proteomes" id="UP000318349">
    <property type="component" value="Unassembled WGS sequence"/>
</dbReference>
<dbReference type="InterPro" id="IPR012349">
    <property type="entry name" value="Split_barrel_FMN-bd"/>
</dbReference>
<dbReference type="PANTHER" id="PTHR35802:SF1">
    <property type="entry name" value="PROTEASE SYNTHASE AND SPORULATION PROTEIN PAI 2"/>
    <property type="match status" value="1"/>
</dbReference>
<protein>
    <submittedName>
        <fullName evidence="1">FMN-binding negative transcriptional regulator</fullName>
    </submittedName>
</protein>
<reference evidence="1 2" key="1">
    <citation type="submission" date="2019-07" db="EMBL/GenBank/DDBJ databases">
        <title>The pathways for chlorine oxyanion respiration interact through the shared metabolite chlorate.</title>
        <authorList>
            <person name="Barnum T.P."/>
            <person name="Cheng Y."/>
            <person name="Hill K.A."/>
            <person name="Lucas L.N."/>
            <person name="Carlson H.K."/>
            <person name="Coates J.D."/>
        </authorList>
    </citation>
    <scope>NUCLEOTIDE SEQUENCE [LARGE SCALE GENOMIC DNA]</scope>
    <source>
        <strain evidence="1 2">SFB-1</strain>
    </source>
</reference>
<gene>
    <name evidence="1" type="ORF">FHP89_07140</name>
</gene>